<name>A0ABQ2BPI3_9BACL</name>
<dbReference type="SMART" id="SM00342">
    <property type="entry name" value="HTH_ARAC"/>
    <property type="match status" value="1"/>
</dbReference>
<dbReference type="PROSITE" id="PS00041">
    <property type="entry name" value="HTH_ARAC_FAMILY_1"/>
    <property type="match status" value="1"/>
</dbReference>
<proteinExistence type="predicted"/>
<dbReference type="PANTHER" id="PTHR43280:SF28">
    <property type="entry name" value="HTH-TYPE TRANSCRIPTIONAL ACTIVATOR RHAS"/>
    <property type="match status" value="1"/>
</dbReference>
<dbReference type="RefSeq" id="WP_189007732.1">
    <property type="nucleotide sequence ID" value="NZ_BMHE01000002.1"/>
</dbReference>
<keyword evidence="4" id="KW-0597">Phosphoprotein</keyword>
<evidence type="ECO:0000259" key="5">
    <source>
        <dbReference type="PROSITE" id="PS01124"/>
    </source>
</evidence>
<dbReference type="Gene3D" id="1.10.10.60">
    <property type="entry name" value="Homeodomain-like"/>
    <property type="match status" value="2"/>
</dbReference>
<dbReference type="Proteomes" id="UP000615455">
    <property type="component" value="Unassembled WGS sequence"/>
</dbReference>
<reference evidence="8" key="1">
    <citation type="journal article" date="2019" name="Int. J. Syst. Evol. Microbiol.">
        <title>The Global Catalogue of Microorganisms (GCM) 10K type strain sequencing project: providing services to taxonomists for standard genome sequencing and annotation.</title>
        <authorList>
            <consortium name="The Broad Institute Genomics Platform"/>
            <consortium name="The Broad Institute Genome Sequencing Center for Infectious Disease"/>
            <person name="Wu L."/>
            <person name="Ma J."/>
        </authorList>
    </citation>
    <scope>NUCLEOTIDE SEQUENCE [LARGE SCALE GENOMIC DNA]</scope>
    <source>
        <strain evidence="8">CGMCC 1.15043</strain>
    </source>
</reference>
<dbReference type="InterPro" id="IPR011006">
    <property type="entry name" value="CheY-like_superfamily"/>
</dbReference>
<keyword evidence="3" id="KW-0804">Transcription</keyword>
<dbReference type="SUPFAM" id="SSF46689">
    <property type="entry name" value="Homeodomain-like"/>
    <property type="match status" value="2"/>
</dbReference>
<evidence type="ECO:0000256" key="4">
    <source>
        <dbReference type="PROSITE-ProRule" id="PRU00169"/>
    </source>
</evidence>
<dbReference type="Pfam" id="PF17853">
    <property type="entry name" value="GGDEF_2"/>
    <property type="match status" value="1"/>
</dbReference>
<keyword evidence="1" id="KW-0805">Transcription regulation</keyword>
<dbReference type="PROSITE" id="PS01124">
    <property type="entry name" value="HTH_ARAC_FAMILY_2"/>
    <property type="match status" value="1"/>
</dbReference>
<organism evidence="7 8">
    <name type="scientific">Paenibacillus marchantiophytorum</name>
    <dbReference type="NCBI Taxonomy" id="1619310"/>
    <lineage>
        <taxon>Bacteria</taxon>
        <taxon>Bacillati</taxon>
        <taxon>Bacillota</taxon>
        <taxon>Bacilli</taxon>
        <taxon>Bacillales</taxon>
        <taxon>Paenibacillaceae</taxon>
        <taxon>Paenibacillus</taxon>
    </lineage>
</organism>
<dbReference type="PROSITE" id="PS50110">
    <property type="entry name" value="RESPONSE_REGULATORY"/>
    <property type="match status" value="1"/>
</dbReference>
<dbReference type="SUPFAM" id="SSF52172">
    <property type="entry name" value="CheY-like"/>
    <property type="match status" value="1"/>
</dbReference>
<dbReference type="InterPro" id="IPR020449">
    <property type="entry name" value="Tscrpt_reg_AraC-type_HTH"/>
</dbReference>
<sequence>MYRVMVVDDEPWGRRSLRKLIDEFSAVVEVVAEAKHGEEALQLIQISKPHIVVTDMNMPVMDGKAFLEQLFTIHKEIKVIVSSGYSEFEYLKAALTYQVCDYVLKPVSITDLRSAIDKAIEALHKDGDLLQQRHHAMAVWKLQREVFLQHVANERIVNQSDMWRQTHELKIAQAFEAYRVVILAFRQFREVAESKFHGNADLLMFSLENMLAEMIQSEAPLVFTADDRMKLCVIMPIGDDGTAYMRKIVSEFQQAACEMLKIDTVIGVSSEVSGIDALPKAYDEALAEVWNNPFHGSGLSASIDNSKMSGAESVILSNFDMKNLKQAIVSKNDKEMRSLLELFVQKIAASKHIRIQEVHYAYTRLSETIASGMKELAVPNQPPFDYQALHQMMELQGLTYYVTKMTDQLAETFQHCGAQDAGSPVKEITDFLQKHYFEELSLVDVATRFHMDPSYLSKLFKAVTNENFIEYLTRLRMEKACELLRASDRKVNDISELVGYENQRYFSHVFKKFTGQTPSDYRESCGTS</sequence>
<dbReference type="InterPro" id="IPR018062">
    <property type="entry name" value="HTH_AraC-typ_CS"/>
</dbReference>
<dbReference type="PRINTS" id="PR00032">
    <property type="entry name" value="HTHARAC"/>
</dbReference>
<evidence type="ECO:0000256" key="3">
    <source>
        <dbReference type="ARBA" id="ARBA00023163"/>
    </source>
</evidence>
<dbReference type="CDD" id="cd17536">
    <property type="entry name" value="REC_YesN-like"/>
    <property type="match status" value="1"/>
</dbReference>
<evidence type="ECO:0008006" key="9">
    <source>
        <dbReference type="Google" id="ProtNLM"/>
    </source>
</evidence>
<accession>A0ABQ2BPI3</accession>
<dbReference type="Pfam" id="PF00072">
    <property type="entry name" value="Response_reg"/>
    <property type="match status" value="1"/>
</dbReference>
<dbReference type="EMBL" id="BMHE01000002">
    <property type="protein sequence ID" value="GGI44497.1"/>
    <property type="molecule type" value="Genomic_DNA"/>
</dbReference>
<keyword evidence="2" id="KW-0238">DNA-binding</keyword>
<evidence type="ECO:0000256" key="2">
    <source>
        <dbReference type="ARBA" id="ARBA00023125"/>
    </source>
</evidence>
<keyword evidence="8" id="KW-1185">Reference proteome</keyword>
<dbReference type="InterPro" id="IPR001789">
    <property type="entry name" value="Sig_transdc_resp-reg_receiver"/>
</dbReference>
<evidence type="ECO:0000313" key="7">
    <source>
        <dbReference type="EMBL" id="GGI44497.1"/>
    </source>
</evidence>
<dbReference type="Pfam" id="PF12833">
    <property type="entry name" value="HTH_18"/>
    <property type="match status" value="1"/>
</dbReference>
<feature type="domain" description="Response regulatory" evidence="6">
    <location>
        <begin position="3"/>
        <end position="120"/>
    </location>
</feature>
<gene>
    <name evidence="7" type="ORF">GCM10008018_07400</name>
</gene>
<dbReference type="SMART" id="SM00448">
    <property type="entry name" value="REC"/>
    <property type="match status" value="1"/>
</dbReference>
<evidence type="ECO:0000313" key="8">
    <source>
        <dbReference type="Proteomes" id="UP000615455"/>
    </source>
</evidence>
<dbReference type="InterPro" id="IPR041522">
    <property type="entry name" value="CdaR_GGDEF"/>
</dbReference>
<evidence type="ECO:0000259" key="6">
    <source>
        <dbReference type="PROSITE" id="PS50110"/>
    </source>
</evidence>
<dbReference type="Gene3D" id="3.40.50.2300">
    <property type="match status" value="1"/>
</dbReference>
<feature type="domain" description="HTH araC/xylS-type" evidence="5">
    <location>
        <begin position="426"/>
        <end position="524"/>
    </location>
</feature>
<evidence type="ECO:0000256" key="1">
    <source>
        <dbReference type="ARBA" id="ARBA00023015"/>
    </source>
</evidence>
<comment type="caution">
    <text evidence="7">The sequence shown here is derived from an EMBL/GenBank/DDBJ whole genome shotgun (WGS) entry which is preliminary data.</text>
</comment>
<protein>
    <recommendedName>
        <fullName evidence="9">Response regulator</fullName>
    </recommendedName>
</protein>
<dbReference type="InterPro" id="IPR018060">
    <property type="entry name" value="HTH_AraC"/>
</dbReference>
<feature type="modified residue" description="4-aspartylphosphate" evidence="4">
    <location>
        <position position="55"/>
    </location>
</feature>
<dbReference type="InterPro" id="IPR009057">
    <property type="entry name" value="Homeodomain-like_sf"/>
</dbReference>
<dbReference type="PANTHER" id="PTHR43280">
    <property type="entry name" value="ARAC-FAMILY TRANSCRIPTIONAL REGULATOR"/>
    <property type="match status" value="1"/>
</dbReference>